<dbReference type="EMBL" id="JAVREQ010000001">
    <property type="protein sequence ID" value="MDT0377696.1"/>
    <property type="molecule type" value="Genomic_DNA"/>
</dbReference>
<proteinExistence type="inferred from homology"/>
<dbReference type="InterPro" id="IPR015421">
    <property type="entry name" value="PyrdxlP-dep_Trfase_major"/>
</dbReference>
<comment type="similarity">
    <text evidence="2 3">Belongs to the DegT/DnrJ/EryC1 family.</text>
</comment>
<evidence type="ECO:0000313" key="4">
    <source>
        <dbReference type="EMBL" id="MDT0377696.1"/>
    </source>
</evidence>
<dbReference type="PANTHER" id="PTHR30244:SF36">
    <property type="entry name" value="3-OXO-GLUCOSE-6-PHOSPHATE:GLUTAMATE AMINOTRANSFERASE"/>
    <property type="match status" value="1"/>
</dbReference>
<evidence type="ECO:0000313" key="5">
    <source>
        <dbReference type="Proteomes" id="UP001183414"/>
    </source>
</evidence>
<dbReference type="PIRSF" id="PIRSF000390">
    <property type="entry name" value="PLP_StrS"/>
    <property type="match status" value="1"/>
</dbReference>
<dbReference type="InterPro" id="IPR015422">
    <property type="entry name" value="PyrdxlP-dep_Trfase_small"/>
</dbReference>
<organism evidence="4 5">
    <name type="scientific">Streptomyces hazeniae</name>
    <dbReference type="NCBI Taxonomy" id="3075538"/>
    <lineage>
        <taxon>Bacteria</taxon>
        <taxon>Bacillati</taxon>
        <taxon>Actinomycetota</taxon>
        <taxon>Actinomycetes</taxon>
        <taxon>Kitasatosporales</taxon>
        <taxon>Streptomycetaceae</taxon>
        <taxon>Streptomyces</taxon>
    </lineage>
</organism>
<dbReference type="Gene3D" id="3.40.640.10">
    <property type="entry name" value="Type I PLP-dependent aspartate aminotransferase-like (Major domain)"/>
    <property type="match status" value="1"/>
</dbReference>
<protein>
    <submittedName>
        <fullName evidence="4">DegT/DnrJ/EryC1/StrS family aminotransferase</fullName>
        <ecNumber evidence="4">2.6.1.-</ecNumber>
    </submittedName>
</protein>
<accession>A0ABU2NL22</accession>
<dbReference type="Pfam" id="PF01041">
    <property type="entry name" value="DegT_DnrJ_EryC1"/>
    <property type="match status" value="1"/>
</dbReference>
<dbReference type="InterPro" id="IPR015424">
    <property type="entry name" value="PyrdxlP-dep_Trfase"/>
</dbReference>
<dbReference type="PANTHER" id="PTHR30244">
    <property type="entry name" value="TRANSAMINASE"/>
    <property type="match status" value="1"/>
</dbReference>
<reference evidence="5" key="1">
    <citation type="submission" date="2023-07" db="EMBL/GenBank/DDBJ databases">
        <title>30 novel species of actinomycetes from the DSMZ collection.</title>
        <authorList>
            <person name="Nouioui I."/>
        </authorList>
    </citation>
    <scope>NUCLEOTIDE SEQUENCE [LARGE SCALE GENOMIC DNA]</scope>
    <source>
        <strain evidence="5">DSM 42041</strain>
    </source>
</reference>
<keyword evidence="4" id="KW-0032">Aminotransferase</keyword>
<sequence length="373" mass="39829">MSCVPFFEVRRLHELNDVQGEIDAAVLRATRSGWYTLGPELDSFEAEFAAYCENAHCVGTGNGLSALELALRAHGVGPGDDVLVPSHTFIATWLAVSATGARPVPVEPAEDGFLLDTEQLESAVTARTRAVIPVHLYGHPVDLDAVGRFAARHGLAVVEDAAQAHGARHRGRRVGSGNAVAFSFYPGKNLGALGDGGAVVTDDPALADRLRLHRNYGAQQGYDHRMQGTNSRLDEVQAAALRVKLRHLDDWNARRNRVASRYTAALAGVPGVVTPDVAPWAEHAWHQYVVRVTDRDAVQARLSAAGVETRVHYPVAVHRTPAYAEEGFGADGGLPRAERLAAEVLSLPVGPYLSDEAVDTVTEALGAVLAPSS</sequence>
<dbReference type="Proteomes" id="UP001183414">
    <property type="component" value="Unassembled WGS sequence"/>
</dbReference>
<evidence type="ECO:0000256" key="3">
    <source>
        <dbReference type="RuleBase" id="RU004508"/>
    </source>
</evidence>
<dbReference type="InterPro" id="IPR000653">
    <property type="entry name" value="DegT/StrS_aminotransferase"/>
</dbReference>
<keyword evidence="5" id="KW-1185">Reference proteome</keyword>
<dbReference type="EC" id="2.6.1.-" evidence="4"/>
<dbReference type="GO" id="GO:0008483">
    <property type="term" value="F:transaminase activity"/>
    <property type="evidence" value="ECO:0007669"/>
    <property type="project" value="UniProtKB-KW"/>
</dbReference>
<evidence type="ECO:0000256" key="2">
    <source>
        <dbReference type="ARBA" id="ARBA00037999"/>
    </source>
</evidence>
<evidence type="ECO:0000256" key="1">
    <source>
        <dbReference type="ARBA" id="ARBA00022898"/>
    </source>
</evidence>
<comment type="caution">
    <text evidence="4">The sequence shown here is derived from an EMBL/GenBank/DDBJ whole genome shotgun (WGS) entry which is preliminary data.</text>
</comment>
<keyword evidence="4" id="KW-0808">Transferase</keyword>
<dbReference type="RefSeq" id="WP_311671627.1">
    <property type="nucleotide sequence ID" value="NZ_JAVREQ010000001.1"/>
</dbReference>
<name>A0ABU2NL22_9ACTN</name>
<dbReference type="Gene3D" id="3.90.1150.10">
    <property type="entry name" value="Aspartate Aminotransferase, domain 1"/>
    <property type="match status" value="1"/>
</dbReference>
<dbReference type="CDD" id="cd00616">
    <property type="entry name" value="AHBA_syn"/>
    <property type="match status" value="1"/>
</dbReference>
<keyword evidence="1 3" id="KW-0663">Pyridoxal phosphate</keyword>
<gene>
    <name evidence="4" type="ORF">RM572_02770</name>
</gene>
<dbReference type="SUPFAM" id="SSF53383">
    <property type="entry name" value="PLP-dependent transferases"/>
    <property type="match status" value="1"/>
</dbReference>